<feature type="domain" description="HTH tetR-type" evidence="5">
    <location>
        <begin position="13"/>
        <end position="73"/>
    </location>
</feature>
<dbReference type="InterPro" id="IPR001647">
    <property type="entry name" value="HTH_TetR"/>
</dbReference>
<dbReference type="InterPro" id="IPR011075">
    <property type="entry name" value="TetR_C"/>
</dbReference>
<dbReference type="SUPFAM" id="SSF48498">
    <property type="entry name" value="Tetracyclin repressor-like, C-terminal domain"/>
    <property type="match status" value="1"/>
</dbReference>
<dbReference type="Proteomes" id="UP000230914">
    <property type="component" value="Unassembled WGS sequence"/>
</dbReference>
<protein>
    <recommendedName>
        <fullName evidence="5">HTH tetR-type domain-containing protein</fullName>
    </recommendedName>
</protein>
<dbReference type="GO" id="GO:0000976">
    <property type="term" value="F:transcription cis-regulatory region binding"/>
    <property type="evidence" value="ECO:0007669"/>
    <property type="project" value="TreeGrafter"/>
</dbReference>
<evidence type="ECO:0000259" key="5">
    <source>
        <dbReference type="PROSITE" id="PS50977"/>
    </source>
</evidence>
<gene>
    <name evidence="6" type="ORF">CSA55_01025</name>
</gene>
<feature type="DNA-binding region" description="H-T-H motif" evidence="4">
    <location>
        <begin position="36"/>
        <end position="55"/>
    </location>
</feature>
<sequence>MTTVTTRGRPRSEAVTGVVLTAAIELVAEAGFYQFSMDELATRSGVAKSTIYRRWNSRAQLIIDALHHGVTPLNLVDTGTLTGDLLAFAGEVRERFVRGALPDVLPQLVGAAATDTEVRTALEAYVDHRRQPIVVIVDRAIGRGELRADVDLDLLVDLINGPILYRKLLSHEPIDDQFLQRLVEAVATPFVEDRP</sequence>
<dbReference type="Pfam" id="PF00440">
    <property type="entry name" value="TetR_N"/>
    <property type="match status" value="1"/>
</dbReference>
<dbReference type="PROSITE" id="PS50977">
    <property type="entry name" value="HTH_TETR_2"/>
    <property type="match status" value="1"/>
</dbReference>
<keyword evidence="3" id="KW-0804">Transcription</keyword>
<dbReference type="Gene3D" id="1.10.10.60">
    <property type="entry name" value="Homeodomain-like"/>
    <property type="match status" value="1"/>
</dbReference>
<name>A0A2G6KHA5_9ACTN</name>
<evidence type="ECO:0000313" key="7">
    <source>
        <dbReference type="Proteomes" id="UP000230914"/>
    </source>
</evidence>
<dbReference type="InterPro" id="IPR050109">
    <property type="entry name" value="HTH-type_TetR-like_transc_reg"/>
</dbReference>
<dbReference type="InterPro" id="IPR009057">
    <property type="entry name" value="Homeodomain-like_sf"/>
</dbReference>
<dbReference type="Pfam" id="PF16859">
    <property type="entry name" value="TetR_C_11"/>
    <property type="match status" value="1"/>
</dbReference>
<dbReference type="SUPFAM" id="SSF46689">
    <property type="entry name" value="Homeodomain-like"/>
    <property type="match status" value="1"/>
</dbReference>
<evidence type="ECO:0000256" key="2">
    <source>
        <dbReference type="ARBA" id="ARBA00023125"/>
    </source>
</evidence>
<evidence type="ECO:0000256" key="4">
    <source>
        <dbReference type="PROSITE-ProRule" id="PRU00335"/>
    </source>
</evidence>
<dbReference type="EMBL" id="PDSL01000020">
    <property type="protein sequence ID" value="PIE34382.1"/>
    <property type="molecule type" value="Genomic_DNA"/>
</dbReference>
<dbReference type="PANTHER" id="PTHR30055">
    <property type="entry name" value="HTH-TYPE TRANSCRIPTIONAL REGULATOR RUTR"/>
    <property type="match status" value="1"/>
</dbReference>
<accession>A0A2G6KHA5</accession>
<keyword evidence="1" id="KW-0805">Transcription regulation</keyword>
<evidence type="ECO:0000313" key="6">
    <source>
        <dbReference type="EMBL" id="PIE34382.1"/>
    </source>
</evidence>
<organism evidence="6 7">
    <name type="scientific">Ilumatobacter coccineus</name>
    <dbReference type="NCBI Taxonomy" id="467094"/>
    <lineage>
        <taxon>Bacteria</taxon>
        <taxon>Bacillati</taxon>
        <taxon>Actinomycetota</taxon>
        <taxon>Acidimicrobiia</taxon>
        <taxon>Acidimicrobiales</taxon>
        <taxon>Ilumatobacteraceae</taxon>
        <taxon>Ilumatobacter</taxon>
    </lineage>
</organism>
<evidence type="ECO:0000256" key="1">
    <source>
        <dbReference type="ARBA" id="ARBA00023015"/>
    </source>
</evidence>
<dbReference type="Gene3D" id="1.10.357.10">
    <property type="entry name" value="Tetracycline Repressor, domain 2"/>
    <property type="match status" value="1"/>
</dbReference>
<comment type="caution">
    <text evidence="6">The sequence shown here is derived from an EMBL/GenBank/DDBJ whole genome shotgun (WGS) entry which is preliminary data.</text>
</comment>
<keyword evidence="2 4" id="KW-0238">DNA-binding</keyword>
<dbReference type="PANTHER" id="PTHR30055:SF148">
    <property type="entry name" value="TETR-FAMILY TRANSCRIPTIONAL REGULATOR"/>
    <property type="match status" value="1"/>
</dbReference>
<evidence type="ECO:0000256" key="3">
    <source>
        <dbReference type="ARBA" id="ARBA00023163"/>
    </source>
</evidence>
<reference evidence="6 7" key="1">
    <citation type="submission" date="2017-10" db="EMBL/GenBank/DDBJ databases">
        <title>Novel microbial diversity and functional potential in the marine mammal oral microbiome.</title>
        <authorList>
            <person name="Dudek N.K."/>
            <person name="Sun C.L."/>
            <person name="Burstein D."/>
            <person name="Kantor R.S."/>
            <person name="Aliaga Goltsman D.S."/>
            <person name="Bik E.M."/>
            <person name="Thomas B.C."/>
            <person name="Banfield J.F."/>
            <person name="Relman D.A."/>
        </authorList>
    </citation>
    <scope>NUCLEOTIDE SEQUENCE [LARGE SCALE GENOMIC DNA]</scope>
    <source>
        <strain evidence="6">DOLJORAL78_61_10</strain>
    </source>
</reference>
<dbReference type="InterPro" id="IPR036271">
    <property type="entry name" value="Tet_transcr_reg_TetR-rel_C_sf"/>
</dbReference>
<dbReference type="AlphaFoldDB" id="A0A2G6KHA5"/>
<dbReference type="GO" id="GO:0003700">
    <property type="term" value="F:DNA-binding transcription factor activity"/>
    <property type="evidence" value="ECO:0007669"/>
    <property type="project" value="TreeGrafter"/>
</dbReference>
<proteinExistence type="predicted"/>
<dbReference type="PRINTS" id="PR00455">
    <property type="entry name" value="HTHTETR"/>
</dbReference>